<sequence>MKKIFTYLLLTVSASAAFAQKDKQAKTILDEVSHKYQAYDAVKTDFSVAVQNPQAGVNETQAGTLLARTKANQYRLTIFSPGGSKAAPAQEIISDGKTQWTYTPKDKEVQVNDASGHADAMNPSQLFNLYQKGYKYIYTGEQKVAGKALQVVELTPTDEKQSIFKIRLLIDKVKKQIYSALLFDKNGNRYTYTIRSFTPNASVAGSTFTYNPKEHPGVEVVDLR</sequence>
<keyword evidence="1 2" id="KW-0732">Signal</keyword>
<dbReference type="Proteomes" id="UP000503278">
    <property type="component" value="Chromosome"/>
</dbReference>
<dbReference type="KEGG" id="mrob:HH214_00690"/>
<keyword evidence="4" id="KW-1185">Reference proteome</keyword>
<evidence type="ECO:0000256" key="1">
    <source>
        <dbReference type="ARBA" id="ARBA00022729"/>
    </source>
</evidence>
<keyword evidence="3" id="KW-0449">Lipoprotein</keyword>
<dbReference type="PANTHER" id="PTHR35869:SF1">
    <property type="entry name" value="OUTER-MEMBRANE LIPOPROTEIN CARRIER PROTEIN"/>
    <property type="match status" value="1"/>
</dbReference>
<evidence type="ECO:0000256" key="2">
    <source>
        <dbReference type="SAM" id="SignalP"/>
    </source>
</evidence>
<dbReference type="InterPro" id="IPR004564">
    <property type="entry name" value="OM_lipoprot_carrier_LolA-like"/>
</dbReference>
<dbReference type="SUPFAM" id="SSF89392">
    <property type="entry name" value="Prokaryotic lipoproteins and lipoprotein localization factors"/>
    <property type="match status" value="1"/>
</dbReference>
<dbReference type="InterPro" id="IPR029046">
    <property type="entry name" value="LolA/LolB/LppX"/>
</dbReference>
<accession>A0A7L5DW73</accession>
<gene>
    <name evidence="3" type="ORF">HH214_00690</name>
</gene>
<dbReference type="Gene3D" id="2.50.20.10">
    <property type="entry name" value="Lipoprotein localisation LolA/LolB/LppX"/>
    <property type="match status" value="1"/>
</dbReference>
<protein>
    <submittedName>
        <fullName evidence="3">Outer membrane lipoprotein carrier protein LolA</fullName>
    </submittedName>
</protein>
<organism evidence="3 4">
    <name type="scientific">Mucilaginibacter robiniae</name>
    <dbReference type="NCBI Taxonomy" id="2728022"/>
    <lineage>
        <taxon>Bacteria</taxon>
        <taxon>Pseudomonadati</taxon>
        <taxon>Bacteroidota</taxon>
        <taxon>Sphingobacteriia</taxon>
        <taxon>Sphingobacteriales</taxon>
        <taxon>Sphingobacteriaceae</taxon>
        <taxon>Mucilaginibacter</taxon>
    </lineage>
</organism>
<evidence type="ECO:0000313" key="4">
    <source>
        <dbReference type="Proteomes" id="UP000503278"/>
    </source>
</evidence>
<dbReference type="Pfam" id="PF03548">
    <property type="entry name" value="LolA"/>
    <property type="match status" value="1"/>
</dbReference>
<proteinExistence type="predicted"/>
<dbReference type="AlphaFoldDB" id="A0A7L5DW73"/>
<feature type="chain" id="PRO_5029817022" evidence="2">
    <location>
        <begin position="20"/>
        <end position="224"/>
    </location>
</feature>
<evidence type="ECO:0000313" key="3">
    <source>
        <dbReference type="EMBL" id="QJD94488.1"/>
    </source>
</evidence>
<dbReference type="EMBL" id="CP051682">
    <property type="protein sequence ID" value="QJD94488.1"/>
    <property type="molecule type" value="Genomic_DNA"/>
</dbReference>
<reference evidence="3 4" key="1">
    <citation type="submission" date="2020-04" db="EMBL/GenBank/DDBJ databases">
        <title>Genome sequencing of novel species.</title>
        <authorList>
            <person name="Heo J."/>
            <person name="Kim S.-J."/>
            <person name="Kim J.-S."/>
            <person name="Hong S.-B."/>
            <person name="Kwon S.-W."/>
        </authorList>
    </citation>
    <scope>NUCLEOTIDE SEQUENCE [LARGE SCALE GENOMIC DNA]</scope>
    <source>
        <strain evidence="3 4">F39-2</strain>
    </source>
</reference>
<feature type="signal peptide" evidence="2">
    <location>
        <begin position="1"/>
        <end position="19"/>
    </location>
</feature>
<dbReference type="RefSeq" id="WP_169605506.1">
    <property type="nucleotide sequence ID" value="NZ_CP051682.1"/>
</dbReference>
<name>A0A7L5DW73_9SPHI</name>
<dbReference type="CDD" id="cd16325">
    <property type="entry name" value="LolA"/>
    <property type="match status" value="1"/>
</dbReference>
<dbReference type="PANTHER" id="PTHR35869">
    <property type="entry name" value="OUTER-MEMBRANE LIPOPROTEIN CARRIER PROTEIN"/>
    <property type="match status" value="1"/>
</dbReference>